<evidence type="ECO:0000256" key="10">
    <source>
        <dbReference type="ARBA" id="ARBA00024805"/>
    </source>
</evidence>
<evidence type="ECO:0000259" key="13">
    <source>
        <dbReference type="Pfam" id="PF11566"/>
    </source>
</evidence>
<keyword evidence="4" id="KW-0488">Methylation</keyword>
<evidence type="ECO:0000256" key="8">
    <source>
        <dbReference type="ARBA" id="ARBA00022942"/>
    </source>
</evidence>
<proteinExistence type="inferred from homology"/>
<dbReference type="GO" id="GO:0070628">
    <property type="term" value="F:proteasome binding"/>
    <property type="evidence" value="ECO:0007669"/>
    <property type="project" value="InterPro"/>
</dbReference>
<dbReference type="PANTHER" id="PTHR13266">
    <property type="entry name" value="PROTEASOME INHIBITOR"/>
    <property type="match status" value="1"/>
</dbReference>
<evidence type="ECO:0000256" key="1">
    <source>
        <dbReference type="ARBA" id="ARBA00004240"/>
    </source>
</evidence>
<dbReference type="Proteomes" id="UP001301769">
    <property type="component" value="Unassembled WGS sequence"/>
</dbReference>
<name>A0AAN6Y7L2_9PEZI</name>
<dbReference type="GO" id="GO:0043161">
    <property type="term" value="P:proteasome-mediated ubiquitin-dependent protein catabolic process"/>
    <property type="evidence" value="ECO:0007669"/>
    <property type="project" value="InterPro"/>
</dbReference>
<reference evidence="14" key="1">
    <citation type="journal article" date="2023" name="Mol. Phylogenet. Evol.">
        <title>Genome-scale phylogeny and comparative genomics of the fungal order Sordariales.</title>
        <authorList>
            <person name="Hensen N."/>
            <person name="Bonometti L."/>
            <person name="Westerberg I."/>
            <person name="Brannstrom I.O."/>
            <person name="Guillou S."/>
            <person name="Cros-Aarteil S."/>
            <person name="Calhoun S."/>
            <person name="Haridas S."/>
            <person name="Kuo A."/>
            <person name="Mondo S."/>
            <person name="Pangilinan J."/>
            <person name="Riley R."/>
            <person name="LaButti K."/>
            <person name="Andreopoulos B."/>
            <person name="Lipzen A."/>
            <person name="Chen C."/>
            <person name="Yan M."/>
            <person name="Daum C."/>
            <person name="Ng V."/>
            <person name="Clum A."/>
            <person name="Steindorff A."/>
            <person name="Ohm R.A."/>
            <person name="Martin F."/>
            <person name="Silar P."/>
            <person name="Natvig D.O."/>
            <person name="Lalanne C."/>
            <person name="Gautier V."/>
            <person name="Ament-Velasquez S.L."/>
            <person name="Kruys A."/>
            <person name="Hutchinson M.I."/>
            <person name="Powell A.J."/>
            <person name="Barry K."/>
            <person name="Miller A.N."/>
            <person name="Grigoriev I.V."/>
            <person name="Debuchy R."/>
            <person name="Gladieux P."/>
            <person name="Hiltunen Thoren M."/>
            <person name="Johannesson H."/>
        </authorList>
    </citation>
    <scope>NUCLEOTIDE SEQUENCE</scope>
    <source>
        <strain evidence="14">PSN293</strain>
    </source>
</reference>
<evidence type="ECO:0000256" key="9">
    <source>
        <dbReference type="ARBA" id="ARBA00022990"/>
    </source>
</evidence>
<evidence type="ECO:0000259" key="12">
    <source>
        <dbReference type="Pfam" id="PF08577"/>
    </source>
</evidence>
<keyword evidence="8 14" id="KW-0647">Proteasome</keyword>
<feature type="region of interest" description="Disordered" evidence="11">
    <location>
        <begin position="209"/>
        <end position="278"/>
    </location>
</feature>
<evidence type="ECO:0000256" key="6">
    <source>
        <dbReference type="ARBA" id="ARBA00022553"/>
    </source>
</evidence>
<evidence type="ECO:0000256" key="5">
    <source>
        <dbReference type="ARBA" id="ARBA00022490"/>
    </source>
</evidence>
<dbReference type="AlphaFoldDB" id="A0AAN6Y7L2"/>
<keyword evidence="7" id="KW-0256">Endoplasmic reticulum</keyword>
<keyword evidence="9" id="KW-0007">Acetylation</keyword>
<evidence type="ECO:0000313" key="15">
    <source>
        <dbReference type="Proteomes" id="UP001301769"/>
    </source>
</evidence>
<dbReference type="GO" id="GO:0005783">
    <property type="term" value="C:endoplasmic reticulum"/>
    <property type="evidence" value="ECO:0007669"/>
    <property type="project" value="UniProtKB-SubCell"/>
</dbReference>
<reference evidence="14" key="2">
    <citation type="submission" date="2023-05" db="EMBL/GenBank/DDBJ databases">
        <authorList>
            <consortium name="Lawrence Berkeley National Laboratory"/>
            <person name="Steindorff A."/>
            <person name="Hensen N."/>
            <person name="Bonometti L."/>
            <person name="Westerberg I."/>
            <person name="Brannstrom I.O."/>
            <person name="Guillou S."/>
            <person name="Cros-Aarteil S."/>
            <person name="Calhoun S."/>
            <person name="Haridas S."/>
            <person name="Kuo A."/>
            <person name="Mondo S."/>
            <person name="Pangilinan J."/>
            <person name="Riley R."/>
            <person name="Labutti K."/>
            <person name="Andreopoulos B."/>
            <person name="Lipzen A."/>
            <person name="Chen C."/>
            <person name="Yanf M."/>
            <person name="Daum C."/>
            <person name="Ng V."/>
            <person name="Clum A."/>
            <person name="Ohm R."/>
            <person name="Martin F."/>
            <person name="Silar P."/>
            <person name="Natvig D."/>
            <person name="Lalanne C."/>
            <person name="Gautier V."/>
            <person name="Ament-Velasquez S.L."/>
            <person name="Kruys A."/>
            <person name="Hutchinson M.I."/>
            <person name="Powell A.J."/>
            <person name="Barry K."/>
            <person name="Miller A.N."/>
            <person name="Grigoriev I.V."/>
            <person name="Debuchy R."/>
            <person name="Gladieux P."/>
            <person name="Thoren M.H."/>
            <person name="Johannesson H."/>
        </authorList>
    </citation>
    <scope>NUCLEOTIDE SEQUENCE</scope>
    <source>
        <strain evidence="14">PSN293</strain>
    </source>
</reference>
<evidence type="ECO:0000256" key="2">
    <source>
        <dbReference type="ARBA" id="ARBA00004496"/>
    </source>
</evidence>
<dbReference type="InterPro" id="IPR013886">
    <property type="entry name" value="PI31_Prot_C"/>
</dbReference>
<feature type="domain" description="PI31 proteasome regulator N-terminal" evidence="13">
    <location>
        <begin position="27"/>
        <end position="195"/>
    </location>
</feature>
<dbReference type="Gene3D" id="3.40.1000.30">
    <property type="match status" value="1"/>
</dbReference>
<evidence type="ECO:0000256" key="4">
    <source>
        <dbReference type="ARBA" id="ARBA00022481"/>
    </source>
</evidence>
<dbReference type="GO" id="GO:0000502">
    <property type="term" value="C:proteasome complex"/>
    <property type="evidence" value="ECO:0007669"/>
    <property type="project" value="UniProtKB-KW"/>
</dbReference>
<dbReference type="GO" id="GO:0004866">
    <property type="term" value="F:endopeptidase inhibitor activity"/>
    <property type="evidence" value="ECO:0007669"/>
    <property type="project" value="InterPro"/>
</dbReference>
<sequence length="410" mass="43719">MPRESVLHPDALLADMATVLPTHQDDTSDLSSSLDAIALFVHSCMRKAGFRLLGFEEDRNSKIESELRDSDPQLLPSWNNGLNNHSFLYAHTQSSMNFVLRIDRLGSKVEIRGLAVGDERIAHMELKSREYISSAALPVRATTTTTSSSSDKPTNDLHDLEEKLRRVFMSRERMEDLAFLFKIKIIQKLLPGYYKDGWTEEQDPDDIAARQDADAAGRAGSGARQPPPQVPNQPGEVPRPGQPNPYFPHNDPLAAPPRRPIPAGDFPPPDFEDEYEVNSPTRGGLIPLGGGAGTGVMPLGGFQGGGLADYGRSDLFPAGLGPNDPIRGSFVPGGLQRPGGRTGGMQPTFDDPLFRGPGGHGDEGYNSQVPPGARYDPVGPGGFPRFGGGGGGRGGRGGSGGFGGGFGGII</sequence>
<comment type="caution">
    <text evidence="14">The sequence shown here is derived from an EMBL/GenBank/DDBJ whole genome shotgun (WGS) entry which is preliminary data.</text>
</comment>
<feature type="compositionally biased region" description="Pro residues" evidence="11">
    <location>
        <begin position="254"/>
        <end position="269"/>
    </location>
</feature>
<feature type="compositionally biased region" description="Gly residues" evidence="11">
    <location>
        <begin position="379"/>
        <end position="410"/>
    </location>
</feature>
<evidence type="ECO:0000256" key="7">
    <source>
        <dbReference type="ARBA" id="ARBA00022824"/>
    </source>
</evidence>
<keyword evidence="15" id="KW-1185">Reference proteome</keyword>
<comment type="subcellular location">
    <subcellularLocation>
        <location evidence="2">Cytoplasm</location>
    </subcellularLocation>
    <subcellularLocation>
        <location evidence="1">Endoplasmic reticulum</location>
    </subcellularLocation>
</comment>
<keyword evidence="5" id="KW-0963">Cytoplasm</keyword>
<gene>
    <name evidence="14" type="ORF">QBC37DRAFT_426731</name>
</gene>
<dbReference type="InterPro" id="IPR045128">
    <property type="entry name" value="PI31-like"/>
</dbReference>
<evidence type="ECO:0000313" key="14">
    <source>
        <dbReference type="EMBL" id="KAK4211562.1"/>
    </source>
</evidence>
<dbReference type="EMBL" id="MU858146">
    <property type="protein sequence ID" value="KAK4211562.1"/>
    <property type="molecule type" value="Genomic_DNA"/>
</dbReference>
<keyword evidence="6" id="KW-0597">Phosphoprotein</keyword>
<comment type="function">
    <text evidence="10">Plays an important role in control of proteasome function. Inhibits the hydrolysis of protein and peptide substrates by the 20S proteasome. Also inhibits the activation of the proteasome by the proteasome regulatory proteins PA700 and PA28.</text>
</comment>
<evidence type="ECO:0000256" key="3">
    <source>
        <dbReference type="ARBA" id="ARBA00006405"/>
    </source>
</evidence>
<feature type="region of interest" description="Disordered" evidence="11">
    <location>
        <begin position="334"/>
        <end position="410"/>
    </location>
</feature>
<comment type="similarity">
    <text evidence="3">Belongs to the proteasome inhibitor PI31 family.</text>
</comment>
<dbReference type="Pfam" id="PF11566">
    <property type="entry name" value="PI31_Prot_N"/>
    <property type="match status" value="1"/>
</dbReference>
<evidence type="ECO:0000256" key="11">
    <source>
        <dbReference type="SAM" id="MobiDB-lite"/>
    </source>
</evidence>
<protein>
    <submittedName>
        <fullName evidence="14">PI31 proteasome regulator N-terminal-domain-containing protein</fullName>
    </submittedName>
</protein>
<feature type="domain" description="PI31 proteasome regulator C-terminal" evidence="12">
    <location>
        <begin position="310"/>
        <end position="380"/>
    </location>
</feature>
<organism evidence="14 15">
    <name type="scientific">Rhypophila decipiens</name>
    <dbReference type="NCBI Taxonomy" id="261697"/>
    <lineage>
        <taxon>Eukaryota</taxon>
        <taxon>Fungi</taxon>
        <taxon>Dikarya</taxon>
        <taxon>Ascomycota</taxon>
        <taxon>Pezizomycotina</taxon>
        <taxon>Sordariomycetes</taxon>
        <taxon>Sordariomycetidae</taxon>
        <taxon>Sordariales</taxon>
        <taxon>Naviculisporaceae</taxon>
        <taxon>Rhypophila</taxon>
    </lineage>
</organism>
<dbReference type="InterPro" id="IPR021625">
    <property type="entry name" value="PI31_Prot_N"/>
</dbReference>
<accession>A0AAN6Y7L2</accession>
<dbReference type="Pfam" id="PF08577">
    <property type="entry name" value="PI31_Prot_C"/>
    <property type="match status" value="1"/>
</dbReference>
<dbReference type="PANTHER" id="PTHR13266:SF1">
    <property type="entry name" value="PROTEASOME INHIBITOR PI31 SUBUNIT"/>
    <property type="match status" value="1"/>
</dbReference>